<reference evidence="1" key="1">
    <citation type="submission" date="2014-09" db="EMBL/GenBank/DDBJ databases">
        <authorList>
            <person name="Magalhaes I.L.F."/>
            <person name="Oliveira U."/>
            <person name="Santos F.R."/>
            <person name="Vidigal T.H.D.A."/>
            <person name="Brescovit A.D."/>
            <person name="Santos A.J."/>
        </authorList>
    </citation>
    <scope>NUCLEOTIDE SEQUENCE</scope>
    <source>
        <tissue evidence="1">Shoot tissue taken approximately 20 cm above the soil surface</tissue>
    </source>
</reference>
<dbReference type="AlphaFoldDB" id="A0A0A9H598"/>
<accession>A0A0A9H598</accession>
<name>A0A0A9H598_ARUDO</name>
<evidence type="ECO:0000313" key="1">
    <source>
        <dbReference type="EMBL" id="JAE30021.1"/>
    </source>
</evidence>
<dbReference type="EMBL" id="GBRH01167875">
    <property type="protein sequence ID" value="JAE30021.1"/>
    <property type="molecule type" value="Transcribed_RNA"/>
</dbReference>
<organism evidence="1">
    <name type="scientific">Arundo donax</name>
    <name type="common">Giant reed</name>
    <name type="synonym">Donax arundinaceus</name>
    <dbReference type="NCBI Taxonomy" id="35708"/>
    <lineage>
        <taxon>Eukaryota</taxon>
        <taxon>Viridiplantae</taxon>
        <taxon>Streptophyta</taxon>
        <taxon>Embryophyta</taxon>
        <taxon>Tracheophyta</taxon>
        <taxon>Spermatophyta</taxon>
        <taxon>Magnoliopsida</taxon>
        <taxon>Liliopsida</taxon>
        <taxon>Poales</taxon>
        <taxon>Poaceae</taxon>
        <taxon>PACMAD clade</taxon>
        <taxon>Arundinoideae</taxon>
        <taxon>Arundineae</taxon>
        <taxon>Arundo</taxon>
    </lineage>
</organism>
<reference evidence="1" key="2">
    <citation type="journal article" date="2015" name="Data Brief">
        <title>Shoot transcriptome of the giant reed, Arundo donax.</title>
        <authorList>
            <person name="Barrero R.A."/>
            <person name="Guerrero F.D."/>
            <person name="Moolhuijzen P."/>
            <person name="Goolsby J.A."/>
            <person name="Tidwell J."/>
            <person name="Bellgard S.E."/>
            <person name="Bellgard M.I."/>
        </authorList>
    </citation>
    <scope>NUCLEOTIDE SEQUENCE</scope>
    <source>
        <tissue evidence="1">Shoot tissue taken approximately 20 cm above the soil surface</tissue>
    </source>
</reference>
<proteinExistence type="predicted"/>
<protein>
    <submittedName>
        <fullName evidence="1">Uncharacterized protein</fullName>
    </submittedName>
</protein>
<sequence length="52" mass="5990">MDSFWNSTYSIGGLNFLGLTLRPERHNILTCPRCLRIIKKTSNKVLAVIEIR</sequence>